<reference evidence="2" key="2">
    <citation type="submission" date="2020-09" db="EMBL/GenBank/DDBJ databases">
        <authorList>
            <person name="Sun Q."/>
            <person name="Ohkuma M."/>
        </authorList>
    </citation>
    <scope>NUCLEOTIDE SEQUENCE</scope>
    <source>
        <strain evidence="2">JCM 4369</strain>
    </source>
</reference>
<comment type="caution">
    <text evidence="2">The sequence shown here is derived from an EMBL/GenBank/DDBJ whole genome shotgun (WGS) entry which is preliminary data.</text>
</comment>
<feature type="transmembrane region" description="Helical" evidence="1">
    <location>
        <begin position="59"/>
        <end position="78"/>
    </location>
</feature>
<keyword evidence="3" id="KW-1185">Reference proteome</keyword>
<feature type="transmembrane region" description="Helical" evidence="1">
    <location>
        <begin position="211"/>
        <end position="230"/>
    </location>
</feature>
<keyword evidence="1" id="KW-1133">Transmembrane helix</keyword>
<feature type="transmembrane region" description="Helical" evidence="1">
    <location>
        <begin position="157"/>
        <end position="175"/>
    </location>
</feature>
<sequence>MSLSGMSSGELSVHNSSRGASASFRSIPSPFALATTVAAPSRPDRVEDPFVTGLQRARTAVGLIATLWLLMAYPLAEGREQFVMGKVEDLLVGSGLTLAVGAAAVTTFIIAARSPLGRGYVVRLTGPLCSLAGIALGAGGSWLMVKMLKGEIISTADVGYHGFLIGLLVLLLFFIGWLICVVALVFAVLFTLAALVYGLNSCFRLGDVHELLPPWISPLLVWSLFALGLFDGPDVAAPPVVLYTFLLGGPVSVTALSVWEVRRLRARYGVTLRRALGR</sequence>
<feature type="transmembrane region" description="Helical" evidence="1">
    <location>
        <begin position="124"/>
        <end position="145"/>
    </location>
</feature>
<evidence type="ECO:0000256" key="1">
    <source>
        <dbReference type="SAM" id="Phobius"/>
    </source>
</evidence>
<organism evidence="2 3">
    <name type="scientific">Streptomyces filipinensis</name>
    <dbReference type="NCBI Taxonomy" id="66887"/>
    <lineage>
        <taxon>Bacteria</taxon>
        <taxon>Bacillati</taxon>
        <taxon>Actinomycetota</taxon>
        <taxon>Actinomycetes</taxon>
        <taxon>Kitasatosporales</taxon>
        <taxon>Streptomycetaceae</taxon>
        <taxon>Streptomyces</taxon>
    </lineage>
</organism>
<proteinExistence type="predicted"/>
<gene>
    <name evidence="2" type="ORF">GCM10010260_01240</name>
</gene>
<reference evidence="2" key="1">
    <citation type="journal article" date="2014" name="Int. J. Syst. Evol. Microbiol.">
        <title>Complete genome sequence of Corynebacterium casei LMG S-19264T (=DSM 44701T), isolated from a smear-ripened cheese.</title>
        <authorList>
            <consortium name="US DOE Joint Genome Institute (JGI-PGF)"/>
            <person name="Walter F."/>
            <person name="Albersmeier A."/>
            <person name="Kalinowski J."/>
            <person name="Ruckert C."/>
        </authorList>
    </citation>
    <scope>NUCLEOTIDE SEQUENCE</scope>
    <source>
        <strain evidence="2">JCM 4369</strain>
    </source>
</reference>
<feature type="transmembrane region" description="Helical" evidence="1">
    <location>
        <begin position="90"/>
        <end position="112"/>
    </location>
</feature>
<keyword evidence="1" id="KW-0472">Membrane</keyword>
<keyword evidence="1" id="KW-0812">Transmembrane</keyword>
<dbReference type="EMBL" id="BMTD01000001">
    <property type="protein sequence ID" value="GGU73322.1"/>
    <property type="molecule type" value="Genomic_DNA"/>
</dbReference>
<accession>A0A918I4U9</accession>
<name>A0A918I4U9_9ACTN</name>
<evidence type="ECO:0000313" key="2">
    <source>
        <dbReference type="EMBL" id="GGU73322.1"/>
    </source>
</evidence>
<dbReference type="AlphaFoldDB" id="A0A918I4U9"/>
<dbReference type="Proteomes" id="UP000618795">
    <property type="component" value="Unassembled WGS sequence"/>
</dbReference>
<feature type="transmembrane region" description="Helical" evidence="1">
    <location>
        <begin position="236"/>
        <end position="259"/>
    </location>
</feature>
<protein>
    <submittedName>
        <fullName evidence="2">Uncharacterized protein</fullName>
    </submittedName>
</protein>
<evidence type="ECO:0000313" key="3">
    <source>
        <dbReference type="Proteomes" id="UP000618795"/>
    </source>
</evidence>